<dbReference type="InterPro" id="IPR027051">
    <property type="entry name" value="XdhC_Rossmann_dom"/>
</dbReference>
<dbReference type="RefSeq" id="WP_176069748.1">
    <property type="nucleotide sequence ID" value="NZ_JABWMJ010000006.1"/>
</dbReference>
<accession>A0A7Y6NPM4</accession>
<reference evidence="3 4" key="1">
    <citation type="submission" date="2020-06" db="EMBL/GenBank/DDBJ databases">
        <title>Schlegella sp. ID0723 isolated from air conditioner.</title>
        <authorList>
            <person name="Kim D.Y."/>
            <person name="Kim D.-U."/>
        </authorList>
    </citation>
    <scope>NUCLEOTIDE SEQUENCE [LARGE SCALE GENOMIC DNA]</scope>
    <source>
        <strain evidence="3 4">ID0723</strain>
    </source>
</reference>
<dbReference type="Pfam" id="PF13478">
    <property type="entry name" value="XdhC_C"/>
    <property type="match status" value="1"/>
</dbReference>
<organism evidence="3 4">
    <name type="scientific">Piscinibacter koreensis</name>
    <dbReference type="NCBI Taxonomy" id="2742824"/>
    <lineage>
        <taxon>Bacteria</taxon>
        <taxon>Pseudomonadati</taxon>
        <taxon>Pseudomonadota</taxon>
        <taxon>Betaproteobacteria</taxon>
        <taxon>Burkholderiales</taxon>
        <taxon>Sphaerotilaceae</taxon>
        <taxon>Piscinibacter</taxon>
    </lineage>
</organism>
<evidence type="ECO:0000259" key="1">
    <source>
        <dbReference type="Pfam" id="PF02625"/>
    </source>
</evidence>
<dbReference type="Proteomes" id="UP000529637">
    <property type="component" value="Unassembled WGS sequence"/>
</dbReference>
<dbReference type="NCBIfam" id="TIGR02964">
    <property type="entry name" value="xanthine_xdhC"/>
    <property type="match status" value="1"/>
</dbReference>
<dbReference type="Pfam" id="PF02625">
    <property type="entry name" value="XdhC_CoxI"/>
    <property type="match status" value="1"/>
</dbReference>
<name>A0A7Y6NPM4_9BURK</name>
<dbReference type="EMBL" id="JABWMJ010000006">
    <property type="protein sequence ID" value="NUZ06899.1"/>
    <property type="molecule type" value="Genomic_DNA"/>
</dbReference>
<dbReference type="InterPro" id="IPR014308">
    <property type="entry name" value="Xanthine_DH_XdhC"/>
</dbReference>
<proteinExistence type="predicted"/>
<dbReference type="Gene3D" id="3.40.50.720">
    <property type="entry name" value="NAD(P)-binding Rossmann-like Domain"/>
    <property type="match status" value="1"/>
</dbReference>
<dbReference type="PANTHER" id="PTHR30388:SF6">
    <property type="entry name" value="XANTHINE DEHYDROGENASE SUBUNIT A-RELATED"/>
    <property type="match status" value="1"/>
</dbReference>
<dbReference type="InterPro" id="IPR052698">
    <property type="entry name" value="MoCofactor_Util/Proc"/>
</dbReference>
<evidence type="ECO:0000259" key="2">
    <source>
        <dbReference type="Pfam" id="PF13478"/>
    </source>
</evidence>
<sequence length="294" mass="29876">MALGSRIDAVHAAAGRALAAGEPAVCVSVSAARGSVPREPGCRMLVTAHAIAGSVGGGHLELKAIERARAMLAAGERMPIAQTIPLGPALGQCCGGVVSLAYAPLDAALLAAWPQSAPRFHLQLYGAGHVGRAIANALAPLDVRVDWIDEREAEFPPALGGEAWPPHIARVCVDAVEAEVATAPTGAFAVIATHRHDLDLSIAAAALARGDFGFVGVIGSATKRARFAHRLETMGFAAAAIRRLVCPIGLDGIVGKDPAVIAASVVAQLLQVSSGPLRVGAPAASCHDERVPAA</sequence>
<feature type="domain" description="XdhC- CoxI" evidence="1">
    <location>
        <begin position="18"/>
        <end position="77"/>
    </location>
</feature>
<feature type="domain" description="XdhC Rossmann" evidence="2">
    <location>
        <begin position="122"/>
        <end position="269"/>
    </location>
</feature>
<dbReference type="PANTHER" id="PTHR30388">
    <property type="entry name" value="ALDEHYDE OXIDOREDUCTASE MOLYBDENUM COFACTOR ASSEMBLY PROTEIN"/>
    <property type="match status" value="1"/>
</dbReference>
<gene>
    <name evidence="3" type="primary">xdhC</name>
    <name evidence="3" type="ORF">HQN59_14130</name>
</gene>
<evidence type="ECO:0000313" key="4">
    <source>
        <dbReference type="Proteomes" id="UP000529637"/>
    </source>
</evidence>
<comment type="caution">
    <text evidence="3">The sequence shown here is derived from an EMBL/GenBank/DDBJ whole genome shotgun (WGS) entry which is preliminary data.</text>
</comment>
<evidence type="ECO:0000313" key="3">
    <source>
        <dbReference type="EMBL" id="NUZ06899.1"/>
    </source>
</evidence>
<dbReference type="InterPro" id="IPR003777">
    <property type="entry name" value="XdhC_CoxI"/>
</dbReference>
<protein>
    <submittedName>
        <fullName evidence="3">Xanthine dehydrogenase accessory protein XdhC</fullName>
    </submittedName>
</protein>
<dbReference type="AlphaFoldDB" id="A0A7Y6NPM4"/>
<keyword evidence="4" id="KW-1185">Reference proteome</keyword>